<evidence type="ECO:0000313" key="4">
    <source>
        <dbReference type="Proteomes" id="UP000887567"/>
    </source>
</evidence>
<dbReference type="OMA" id="PYVIAYY"/>
<dbReference type="PANTHER" id="PTHR16255">
    <property type="entry name" value="REQUIRED FOR MEIOTIC NUCLEAR DIVISION PROTEIN 1 HOMOLOG"/>
    <property type="match status" value="1"/>
</dbReference>
<dbReference type="Proteomes" id="UP000887567">
    <property type="component" value="Unplaced"/>
</dbReference>
<dbReference type="OrthoDB" id="242766at2759"/>
<sequence length="267" mass="31417">MTVLSSNKFFALKDARDVLHVCSNERDENGMSRREIFFFRWLGAVVFWNVDKEEIQHIRTVMKRFEGHSSYTEEDIEEESEEIPFSYSKNQTNFVKGRILLSENESIEEKSLHKFAFSNAIALSVKLGIWESQLEEYIDSLAWVPTALSKGVKLKMSRKEILEKTGELISLRYKINLYSDLLMTPDFYWDREELGKHYESMCSYMDIRRRTKVMNEKLNHCSELAELLRSHLSERHSNTLEWGIIALIAIEVIFEIIHLVETHIPLN</sequence>
<feature type="domain" description="DUF155" evidence="2">
    <location>
        <begin position="37"/>
        <end position="215"/>
    </location>
</feature>
<accession>A0A913WTC4</accession>
<proteinExistence type="inferred from homology"/>
<evidence type="ECO:0000259" key="2">
    <source>
        <dbReference type="Pfam" id="PF02582"/>
    </source>
</evidence>
<dbReference type="Pfam" id="PF02582">
    <property type="entry name" value="DUF155"/>
    <property type="match status" value="1"/>
</dbReference>
<dbReference type="RefSeq" id="XP_020893817.1">
    <property type="nucleotide sequence ID" value="XM_021038158.2"/>
</dbReference>
<name>A0A913WTC4_EXADI</name>
<keyword evidence="4" id="KW-1185">Reference proteome</keyword>
<protein>
    <recommendedName>
        <fullName evidence="2">DUF155 domain-containing protein</fullName>
    </recommendedName>
</protein>
<evidence type="ECO:0000256" key="1">
    <source>
        <dbReference type="ARBA" id="ARBA00008306"/>
    </source>
</evidence>
<dbReference type="InterPro" id="IPR051624">
    <property type="entry name" value="RMD1/Sad1-interacting"/>
</dbReference>
<dbReference type="GeneID" id="110232928"/>
<comment type="similarity">
    <text evidence="1">Belongs to the RMD1/sif2 family.</text>
</comment>
<dbReference type="AlphaFoldDB" id="A0A913WTC4"/>
<dbReference type="GO" id="GO:0005739">
    <property type="term" value="C:mitochondrion"/>
    <property type="evidence" value="ECO:0007669"/>
    <property type="project" value="UniProtKB-ARBA"/>
</dbReference>
<dbReference type="KEGG" id="epa:110232928"/>
<dbReference type="GO" id="GO:0070131">
    <property type="term" value="P:positive regulation of mitochondrial translation"/>
    <property type="evidence" value="ECO:0007669"/>
    <property type="project" value="TreeGrafter"/>
</dbReference>
<evidence type="ECO:0000313" key="3">
    <source>
        <dbReference type="EnsemblMetazoa" id="XP_020893817.1"/>
    </source>
</evidence>
<reference evidence="3" key="1">
    <citation type="submission" date="2022-11" db="UniProtKB">
        <authorList>
            <consortium name="EnsemblMetazoa"/>
        </authorList>
    </citation>
    <scope>IDENTIFICATION</scope>
</reference>
<dbReference type="EnsemblMetazoa" id="XM_021038158.2">
    <property type="protein sequence ID" value="XP_020893817.1"/>
    <property type="gene ID" value="LOC110232928"/>
</dbReference>
<dbReference type="InterPro" id="IPR003734">
    <property type="entry name" value="DUF155"/>
</dbReference>
<organism evidence="3 4">
    <name type="scientific">Exaiptasia diaphana</name>
    <name type="common">Tropical sea anemone</name>
    <name type="synonym">Aiptasia pulchella</name>
    <dbReference type="NCBI Taxonomy" id="2652724"/>
    <lineage>
        <taxon>Eukaryota</taxon>
        <taxon>Metazoa</taxon>
        <taxon>Cnidaria</taxon>
        <taxon>Anthozoa</taxon>
        <taxon>Hexacorallia</taxon>
        <taxon>Actiniaria</taxon>
        <taxon>Aiptasiidae</taxon>
        <taxon>Exaiptasia</taxon>
    </lineage>
</organism>
<dbReference type="PANTHER" id="PTHR16255:SF1">
    <property type="entry name" value="REQUIRED FOR MEIOTIC NUCLEAR DIVISION PROTEIN 1 HOMOLOG"/>
    <property type="match status" value="1"/>
</dbReference>